<keyword evidence="3" id="KW-1185">Reference proteome</keyword>
<feature type="compositionally biased region" description="Low complexity" evidence="1">
    <location>
        <begin position="76"/>
        <end position="95"/>
    </location>
</feature>
<evidence type="ECO:0000313" key="3">
    <source>
        <dbReference type="Proteomes" id="UP001303046"/>
    </source>
</evidence>
<feature type="region of interest" description="Disordered" evidence="1">
    <location>
        <begin position="37"/>
        <end position="106"/>
    </location>
</feature>
<comment type="caution">
    <text evidence="2">The sequence shown here is derived from an EMBL/GenBank/DDBJ whole genome shotgun (WGS) entry which is preliminary data.</text>
</comment>
<dbReference type="EMBL" id="JAVFWL010000002">
    <property type="protein sequence ID" value="KAK6737300.1"/>
    <property type="molecule type" value="Genomic_DNA"/>
</dbReference>
<evidence type="ECO:0000313" key="2">
    <source>
        <dbReference type="EMBL" id="KAK6737300.1"/>
    </source>
</evidence>
<gene>
    <name evidence="2" type="primary">Necator_chrII.g7581</name>
    <name evidence="2" type="ORF">RB195_019787</name>
</gene>
<protein>
    <submittedName>
        <fullName evidence="2">Uncharacterized protein</fullName>
    </submittedName>
</protein>
<dbReference type="Proteomes" id="UP001303046">
    <property type="component" value="Unassembled WGS sequence"/>
</dbReference>
<evidence type="ECO:0000256" key="1">
    <source>
        <dbReference type="SAM" id="MobiDB-lite"/>
    </source>
</evidence>
<sequence>MPSVPIPSPQSYYCRMRNCQRTCGLLHRDSSKKRTLFGQKAVSLDQDDRKKEHRKKTNTAPERKTRVKRKARGQRSGATNITTASISTGSSRSGSHLTKDSSSPRPMCTFEEIMERAARKVSSMRVEDEPVLPPLSRQNNVFEKRSRLMPAVSLDTTTIHFDQPVWDNPKLLEELFDTEEEFALDVTPPSLREDSIIVEKVISEATHAKDYNPIDHDRKDEMISGWSSDENDYSNVDLTRVHKPQTPTSVVIPVRKRRVKGVTYEKSLDLLEN</sequence>
<organism evidence="2 3">
    <name type="scientific">Necator americanus</name>
    <name type="common">Human hookworm</name>
    <dbReference type="NCBI Taxonomy" id="51031"/>
    <lineage>
        <taxon>Eukaryota</taxon>
        <taxon>Metazoa</taxon>
        <taxon>Ecdysozoa</taxon>
        <taxon>Nematoda</taxon>
        <taxon>Chromadorea</taxon>
        <taxon>Rhabditida</taxon>
        <taxon>Rhabditina</taxon>
        <taxon>Rhabditomorpha</taxon>
        <taxon>Strongyloidea</taxon>
        <taxon>Ancylostomatidae</taxon>
        <taxon>Bunostominae</taxon>
        <taxon>Necator</taxon>
    </lineage>
</organism>
<proteinExistence type="predicted"/>
<accession>A0ABR1CHD0</accession>
<reference evidence="2 3" key="1">
    <citation type="submission" date="2023-08" db="EMBL/GenBank/DDBJ databases">
        <title>A Necator americanus chromosomal reference genome.</title>
        <authorList>
            <person name="Ilik V."/>
            <person name="Petrzelkova K.J."/>
            <person name="Pardy F."/>
            <person name="Fuh T."/>
            <person name="Niatou-Singa F.S."/>
            <person name="Gouil Q."/>
            <person name="Baker L."/>
            <person name="Ritchie M.E."/>
            <person name="Jex A.R."/>
            <person name="Gazzola D."/>
            <person name="Li H."/>
            <person name="Toshio Fujiwara R."/>
            <person name="Zhan B."/>
            <person name="Aroian R.V."/>
            <person name="Pafco B."/>
            <person name="Schwarz E.M."/>
        </authorList>
    </citation>
    <scope>NUCLEOTIDE SEQUENCE [LARGE SCALE GENOMIC DNA]</scope>
    <source>
        <strain evidence="2 3">Aroian</strain>
        <tissue evidence="2">Whole animal</tissue>
    </source>
</reference>
<name>A0ABR1CHD0_NECAM</name>